<evidence type="ECO:0000256" key="1">
    <source>
        <dbReference type="SAM" id="Phobius"/>
    </source>
</evidence>
<comment type="caution">
    <text evidence="2">The sequence shown here is derived from an EMBL/GenBank/DDBJ whole genome shotgun (WGS) entry which is preliminary data.</text>
</comment>
<reference evidence="2 3" key="1">
    <citation type="submission" date="2018-10" db="EMBL/GenBank/DDBJ databases">
        <title>Phylogenomics of Brevibacillus.</title>
        <authorList>
            <person name="Dunlap C."/>
        </authorList>
    </citation>
    <scope>NUCLEOTIDE SEQUENCE [LARGE SCALE GENOMIC DNA]</scope>
    <source>
        <strain evidence="2 3">JCM 12215</strain>
    </source>
</reference>
<evidence type="ECO:0000313" key="2">
    <source>
        <dbReference type="EMBL" id="RNB76957.1"/>
    </source>
</evidence>
<organism evidence="2 3">
    <name type="scientific">Brevibacillus invocatus</name>
    <dbReference type="NCBI Taxonomy" id="173959"/>
    <lineage>
        <taxon>Bacteria</taxon>
        <taxon>Bacillati</taxon>
        <taxon>Bacillota</taxon>
        <taxon>Bacilli</taxon>
        <taxon>Bacillales</taxon>
        <taxon>Paenibacillaceae</taxon>
        <taxon>Brevibacillus</taxon>
    </lineage>
</organism>
<proteinExistence type="predicted"/>
<dbReference type="InterPro" id="IPR023804">
    <property type="entry name" value="DUF3792_TM"/>
</dbReference>
<evidence type="ECO:0000313" key="3">
    <source>
        <dbReference type="Proteomes" id="UP000282028"/>
    </source>
</evidence>
<dbReference type="NCBIfam" id="TIGR04086">
    <property type="entry name" value="TIGR04086_membr"/>
    <property type="match status" value="1"/>
</dbReference>
<dbReference type="OrthoDB" id="2381657at2"/>
<keyword evidence="1" id="KW-0472">Membrane</keyword>
<keyword evidence="3" id="KW-1185">Reference proteome</keyword>
<feature type="transmembrane region" description="Helical" evidence="1">
    <location>
        <begin position="12"/>
        <end position="30"/>
    </location>
</feature>
<feature type="transmembrane region" description="Helical" evidence="1">
    <location>
        <begin position="99"/>
        <end position="117"/>
    </location>
</feature>
<dbReference type="RefSeq" id="WP_122907317.1">
    <property type="nucleotide sequence ID" value="NZ_CBCSBE010000016.1"/>
</dbReference>
<feature type="transmembrane region" description="Helical" evidence="1">
    <location>
        <begin position="67"/>
        <end position="87"/>
    </location>
</feature>
<gene>
    <name evidence="2" type="ORF">EDM52_01865</name>
</gene>
<feature type="transmembrane region" description="Helical" evidence="1">
    <location>
        <begin position="42"/>
        <end position="60"/>
    </location>
</feature>
<dbReference type="EMBL" id="RHHR01000003">
    <property type="protein sequence ID" value="RNB76957.1"/>
    <property type="molecule type" value="Genomic_DNA"/>
</dbReference>
<accession>A0A3M8CNS2</accession>
<name>A0A3M8CNS2_9BACL</name>
<keyword evidence="1" id="KW-0812">Transmembrane</keyword>
<dbReference type="AlphaFoldDB" id="A0A3M8CNS2"/>
<sequence>MRSTSTSVLTGLMYTLGLVLTGALLATLLLSFTSMRESSLPYFTYVINILGLLTGGFVTGRRRGEKGWYYGGLTGLCYFLFVLLIGFLGFDAPMHWETLLYFLGAFVIAGIGGILGVNSAHSSHKPKGFKPKR</sequence>
<dbReference type="Proteomes" id="UP000282028">
    <property type="component" value="Unassembled WGS sequence"/>
</dbReference>
<dbReference type="Pfam" id="PF12670">
    <property type="entry name" value="DUF3792"/>
    <property type="match status" value="1"/>
</dbReference>
<protein>
    <submittedName>
        <fullName evidence="2">TIGR04086 family membrane protein</fullName>
    </submittedName>
</protein>
<keyword evidence="1" id="KW-1133">Transmembrane helix</keyword>